<reference evidence="2" key="1">
    <citation type="submission" date="2020-03" db="EMBL/GenBank/DDBJ databases">
        <title>Solimonas marina sp. nov., isolated from deep seawater of the Pacific Ocean.</title>
        <authorList>
            <person name="Liu X."/>
            <person name="Lai Q."/>
            <person name="Sun F."/>
            <person name="Gai Y."/>
            <person name="Li G."/>
            <person name="Shao Z."/>
        </authorList>
    </citation>
    <scope>NUCLEOTIDE SEQUENCE</scope>
    <source>
        <strain evidence="2">C16B3</strain>
    </source>
</reference>
<gene>
    <name evidence="2" type="ORF">G7Y82_09820</name>
</gene>
<keyword evidence="3" id="KW-1185">Reference proteome</keyword>
<evidence type="ECO:0000313" key="3">
    <source>
        <dbReference type="Proteomes" id="UP000653472"/>
    </source>
</evidence>
<evidence type="ECO:0000313" key="2">
    <source>
        <dbReference type="EMBL" id="NKF22617.1"/>
    </source>
</evidence>
<evidence type="ECO:0000259" key="1">
    <source>
        <dbReference type="Pfam" id="PF00248"/>
    </source>
</evidence>
<dbReference type="PANTHER" id="PTHR43147">
    <property type="entry name" value="PROTEIN TAS"/>
    <property type="match status" value="1"/>
</dbReference>
<dbReference type="InterPro" id="IPR023210">
    <property type="entry name" value="NADP_OxRdtase_dom"/>
</dbReference>
<comment type="caution">
    <text evidence="2">The sequence shown here is derived from an EMBL/GenBank/DDBJ whole genome shotgun (WGS) entry which is preliminary data.</text>
</comment>
<dbReference type="CDD" id="cd19101">
    <property type="entry name" value="AKR_unchar"/>
    <property type="match status" value="1"/>
</dbReference>
<proteinExistence type="predicted"/>
<accession>A0A969W917</accession>
<dbReference type="PRINTS" id="PR00069">
    <property type="entry name" value="ALDKETRDTASE"/>
</dbReference>
<dbReference type="InterPro" id="IPR020471">
    <property type="entry name" value="AKR"/>
</dbReference>
<dbReference type="Pfam" id="PF00248">
    <property type="entry name" value="Aldo_ket_red"/>
    <property type="match status" value="1"/>
</dbReference>
<protein>
    <submittedName>
        <fullName evidence="2">Aldo/keto reductase</fullName>
    </submittedName>
</protein>
<dbReference type="SUPFAM" id="SSF51430">
    <property type="entry name" value="NAD(P)-linked oxidoreductase"/>
    <property type="match status" value="1"/>
</dbReference>
<dbReference type="EMBL" id="JAAVXB010000004">
    <property type="protein sequence ID" value="NKF22617.1"/>
    <property type="molecule type" value="Genomic_DNA"/>
</dbReference>
<dbReference type="Proteomes" id="UP000653472">
    <property type="component" value="Unassembled WGS sequence"/>
</dbReference>
<dbReference type="PANTHER" id="PTHR43147:SF2">
    <property type="entry name" value="NADP-DEPENDENT OXIDOREDUCTASE DOMAIN-CONTAINING PROTEIN"/>
    <property type="match status" value="1"/>
</dbReference>
<feature type="domain" description="NADP-dependent oxidoreductase" evidence="1">
    <location>
        <begin position="14"/>
        <end position="310"/>
    </location>
</feature>
<dbReference type="AlphaFoldDB" id="A0A969W917"/>
<organism evidence="2 3">
    <name type="scientific">Solimonas marina</name>
    <dbReference type="NCBI Taxonomy" id="2714601"/>
    <lineage>
        <taxon>Bacteria</taxon>
        <taxon>Pseudomonadati</taxon>
        <taxon>Pseudomonadota</taxon>
        <taxon>Gammaproteobacteria</taxon>
        <taxon>Nevskiales</taxon>
        <taxon>Nevskiaceae</taxon>
        <taxon>Solimonas</taxon>
    </lineage>
</organism>
<dbReference type="GO" id="GO:0016491">
    <property type="term" value="F:oxidoreductase activity"/>
    <property type="evidence" value="ECO:0007669"/>
    <property type="project" value="InterPro"/>
</dbReference>
<sequence length="342" mass="38381">MPRYRLAPDYEISRLIKGSWHLAGDHGEIDRGQALRDMAEFVEAGITTFDCADIYTNVEQMIGDFRAAYPALTHNLRVHTKFVPDLADLDRVDAKLVEFSIDRSIKRLGLERLDAVQFHWWNFERPGYVEAALQLKRLQDKGKIDRISVTNFDIAHLKELLDAGVPVFTHQLQYSLLDNRPESGGMVQFCAEHNIGLLCYGTVAGGFLSERWLNQPEPSGAFANRSLVKYKLIIDDFGGWELFQTLLRVLSGIAAKHGCDIATIATAAILRRDNVAAAIVGATNTKHLPSHRRIGTVHLDANDLALIETVTRHRSGPAGDVYQLERDITGTHGRIMKYDLHK</sequence>
<dbReference type="Gene3D" id="3.20.20.100">
    <property type="entry name" value="NADP-dependent oxidoreductase domain"/>
    <property type="match status" value="1"/>
</dbReference>
<name>A0A969W917_9GAMM</name>
<dbReference type="InterPro" id="IPR036812">
    <property type="entry name" value="NAD(P)_OxRdtase_dom_sf"/>
</dbReference>